<protein>
    <submittedName>
        <fullName evidence="2">Uncharacterized protein</fullName>
    </submittedName>
</protein>
<gene>
    <name evidence="2" type="ORF">IDF66_05345</name>
</gene>
<keyword evidence="1" id="KW-1133">Transmembrane helix</keyword>
<feature type="transmembrane region" description="Helical" evidence="1">
    <location>
        <begin position="93"/>
        <end position="117"/>
    </location>
</feature>
<comment type="caution">
    <text evidence="2">The sequence shown here is derived from an EMBL/GenBank/DDBJ whole genome shotgun (WGS) entry which is preliminary data.</text>
</comment>
<keyword evidence="1" id="KW-0812">Transmembrane</keyword>
<proteinExistence type="predicted"/>
<evidence type="ECO:0000256" key="1">
    <source>
        <dbReference type="SAM" id="Phobius"/>
    </source>
</evidence>
<keyword evidence="3" id="KW-1185">Reference proteome</keyword>
<feature type="transmembrane region" description="Helical" evidence="1">
    <location>
        <begin position="15"/>
        <end position="35"/>
    </location>
</feature>
<sequence>MVNDSGVRTHRNQSWSACAIGVVALLVSVASPAILQMRNDAWVDDALRTRCRDLAELPPATLFGALQITFAVIAAIAFVVSWRRARPAGAPTLLIAIAAVLFVVAVLVMVYGALIVVDAPTSPFEGVDGSGVPCGSG</sequence>
<organism evidence="2 3">
    <name type="scientific">Gordonia hankookensis</name>
    <dbReference type="NCBI Taxonomy" id="589403"/>
    <lineage>
        <taxon>Bacteria</taxon>
        <taxon>Bacillati</taxon>
        <taxon>Actinomycetota</taxon>
        <taxon>Actinomycetes</taxon>
        <taxon>Mycobacteriales</taxon>
        <taxon>Gordoniaceae</taxon>
        <taxon>Gordonia</taxon>
    </lineage>
</organism>
<dbReference type="RefSeq" id="WP_190265943.1">
    <property type="nucleotide sequence ID" value="NZ_BAABAD010000003.1"/>
</dbReference>
<feature type="transmembrane region" description="Helical" evidence="1">
    <location>
        <begin position="62"/>
        <end position="81"/>
    </location>
</feature>
<dbReference type="EMBL" id="JACWMS010000001">
    <property type="protein sequence ID" value="MBD1318999.1"/>
    <property type="molecule type" value="Genomic_DNA"/>
</dbReference>
<keyword evidence="1" id="KW-0472">Membrane</keyword>
<reference evidence="2 3" key="1">
    <citation type="submission" date="2020-09" db="EMBL/GenBank/DDBJ databases">
        <title>Novel species in genus Gordonia.</title>
        <authorList>
            <person name="Zhang G."/>
        </authorList>
    </citation>
    <scope>NUCLEOTIDE SEQUENCE [LARGE SCALE GENOMIC DNA]</scope>
    <source>
        <strain evidence="2 3">ON-33</strain>
    </source>
</reference>
<evidence type="ECO:0000313" key="3">
    <source>
        <dbReference type="Proteomes" id="UP000602395"/>
    </source>
</evidence>
<dbReference type="Proteomes" id="UP000602395">
    <property type="component" value="Unassembled WGS sequence"/>
</dbReference>
<name>A0ABR7W853_9ACTN</name>
<evidence type="ECO:0000313" key="2">
    <source>
        <dbReference type="EMBL" id="MBD1318999.1"/>
    </source>
</evidence>
<accession>A0ABR7W853</accession>